<dbReference type="AlphaFoldDB" id="A0A0C1ZCU5"/>
<keyword evidence="2" id="KW-0805">Transcription regulation</keyword>
<dbReference type="Pfam" id="PF03466">
    <property type="entry name" value="LysR_substrate"/>
    <property type="match status" value="1"/>
</dbReference>
<dbReference type="GeneID" id="47100490"/>
<evidence type="ECO:0000256" key="2">
    <source>
        <dbReference type="ARBA" id="ARBA00023015"/>
    </source>
</evidence>
<accession>A0A0C1ZCU5</accession>
<name>A0A0C1ZCU5_9VIBR</name>
<comment type="similarity">
    <text evidence="1">Belongs to the LysR transcriptional regulatory family.</text>
</comment>
<dbReference type="Pfam" id="PF00126">
    <property type="entry name" value="HTH_1"/>
    <property type="match status" value="1"/>
</dbReference>
<dbReference type="CDD" id="cd05466">
    <property type="entry name" value="PBP2_LTTR_substrate"/>
    <property type="match status" value="1"/>
</dbReference>
<sequence length="287" mass="32720">MKLPFDNLISFHAVITHGSFSSGARKLGKSQSTVSGAVKSLEEELGYLLIDRSNKQVEPTERGKKIYQLATPIINKYNELSQIAESLLRTDLYHMRVGIDSLVFNNEVKSALIEFSEAFPEIELTVVTKPSQILGQYINNNQIDIAICNPYHRTKLDFNIDELFTVNCNWVVHHDLIQQGKPTESRLLLLDGCEDLIDLSNVAKNNMWILDDISTIMELCIAKKGMAFLPQHTIDNSMHRDVLAKAPSETALFGKQLYASLIWPIHSDYSKYHQWLHDKLRKGHKHF</sequence>
<evidence type="ECO:0000259" key="5">
    <source>
        <dbReference type="PROSITE" id="PS50931"/>
    </source>
</evidence>
<dbReference type="PATRIC" id="fig|1229493.5.peg.2818"/>
<dbReference type="PANTHER" id="PTHR30126:SF91">
    <property type="entry name" value="LYSR FAMILY TRANSCRIPTIONAL REGULATOR"/>
    <property type="match status" value="1"/>
</dbReference>
<evidence type="ECO:0000313" key="6">
    <source>
        <dbReference type="EMBL" id="KIF54895.1"/>
    </source>
</evidence>
<dbReference type="PANTHER" id="PTHR30126">
    <property type="entry name" value="HTH-TYPE TRANSCRIPTIONAL REGULATOR"/>
    <property type="match status" value="1"/>
</dbReference>
<feature type="domain" description="HTH lysR-type" evidence="5">
    <location>
        <begin position="3"/>
        <end position="60"/>
    </location>
</feature>
<dbReference type="Gene3D" id="3.40.190.290">
    <property type="match status" value="1"/>
</dbReference>
<dbReference type="SUPFAM" id="SSF46785">
    <property type="entry name" value="Winged helix' DNA-binding domain"/>
    <property type="match status" value="1"/>
</dbReference>
<dbReference type="RefSeq" id="WP_020193913.1">
    <property type="nucleotide sequence ID" value="NZ_BAOH01000001.1"/>
</dbReference>
<keyword evidence="3" id="KW-0238">DNA-binding</keyword>
<dbReference type="PROSITE" id="PS50931">
    <property type="entry name" value="HTH_LYSR"/>
    <property type="match status" value="1"/>
</dbReference>
<dbReference type="GO" id="GO:0003700">
    <property type="term" value="F:DNA-binding transcription factor activity"/>
    <property type="evidence" value="ECO:0007669"/>
    <property type="project" value="InterPro"/>
</dbReference>
<evidence type="ECO:0000313" key="7">
    <source>
        <dbReference type="Proteomes" id="UP000031586"/>
    </source>
</evidence>
<dbReference type="GO" id="GO:0000976">
    <property type="term" value="F:transcription cis-regulatory region binding"/>
    <property type="evidence" value="ECO:0007669"/>
    <property type="project" value="TreeGrafter"/>
</dbReference>
<gene>
    <name evidence="6" type="ORF">H735_00700</name>
</gene>
<dbReference type="InterPro" id="IPR036388">
    <property type="entry name" value="WH-like_DNA-bd_sf"/>
</dbReference>
<evidence type="ECO:0000256" key="4">
    <source>
        <dbReference type="ARBA" id="ARBA00023163"/>
    </source>
</evidence>
<dbReference type="InterPro" id="IPR036390">
    <property type="entry name" value="WH_DNA-bd_sf"/>
</dbReference>
<dbReference type="Proteomes" id="UP000031586">
    <property type="component" value="Unassembled WGS sequence"/>
</dbReference>
<proteinExistence type="inferred from homology"/>
<dbReference type="InterPro" id="IPR005119">
    <property type="entry name" value="LysR_subst-bd"/>
</dbReference>
<dbReference type="EMBL" id="JPRD01000003">
    <property type="protein sequence ID" value="KIF54895.1"/>
    <property type="molecule type" value="Genomic_DNA"/>
</dbReference>
<evidence type="ECO:0000256" key="3">
    <source>
        <dbReference type="ARBA" id="ARBA00023125"/>
    </source>
</evidence>
<protein>
    <submittedName>
        <fullName evidence="6">LysR family transcriptional regulator</fullName>
    </submittedName>
</protein>
<organism evidence="6 7">
    <name type="scientific">Vibrio owensii CAIM 1854 = LMG 25443</name>
    <dbReference type="NCBI Taxonomy" id="1229493"/>
    <lineage>
        <taxon>Bacteria</taxon>
        <taxon>Pseudomonadati</taxon>
        <taxon>Pseudomonadota</taxon>
        <taxon>Gammaproteobacteria</taxon>
        <taxon>Vibrionales</taxon>
        <taxon>Vibrionaceae</taxon>
        <taxon>Vibrio</taxon>
    </lineage>
</organism>
<dbReference type="PRINTS" id="PR00039">
    <property type="entry name" value="HTHLYSR"/>
</dbReference>
<dbReference type="InterPro" id="IPR000847">
    <property type="entry name" value="LysR_HTH_N"/>
</dbReference>
<dbReference type="SUPFAM" id="SSF53850">
    <property type="entry name" value="Periplasmic binding protein-like II"/>
    <property type="match status" value="1"/>
</dbReference>
<keyword evidence="4" id="KW-0804">Transcription</keyword>
<dbReference type="Gene3D" id="1.10.10.10">
    <property type="entry name" value="Winged helix-like DNA-binding domain superfamily/Winged helix DNA-binding domain"/>
    <property type="match status" value="1"/>
</dbReference>
<evidence type="ECO:0000256" key="1">
    <source>
        <dbReference type="ARBA" id="ARBA00009437"/>
    </source>
</evidence>
<comment type="caution">
    <text evidence="6">The sequence shown here is derived from an EMBL/GenBank/DDBJ whole genome shotgun (WGS) entry which is preliminary data.</text>
</comment>
<reference evidence="6 7" key="1">
    <citation type="submission" date="2014-07" db="EMBL/GenBank/DDBJ databases">
        <title>Unique and conserved regions in Vibrio harveyi and related species in comparison with the shrimp pathogen Vibrio harveyi CAIM 1792.</title>
        <authorList>
            <person name="Espinoza-Valles I."/>
            <person name="Vora G."/>
            <person name="Leekitcharoenphon P."/>
            <person name="Ussery D."/>
            <person name="Hoj L."/>
            <person name="Gomez-Gil B."/>
        </authorList>
    </citation>
    <scope>NUCLEOTIDE SEQUENCE [LARGE SCALE GENOMIC DNA]</scope>
    <source>
        <strain evidence="7">CAIM 1854 / LMG 25443</strain>
    </source>
</reference>